<dbReference type="EMBL" id="AP021876">
    <property type="protein sequence ID" value="BBO82844.1"/>
    <property type="molecule type" value="Genomic_DNA"/>
</dbReference>
<dbReference type="Proteomes" id="UP000425960">
    <property type="component" value="Chromosome"/>
</dbReference>
<accession>A0A5K7ZMP6</accession>
<dbReference type="KEGG" id="dov:DSCO28_34100"/>
<protein>
    <recommendedName>
        <fullName evidence="3">Four helix bundle protein</fullName>
    </recommendedName>
</protein>
<evidence type="ECO:0000313" key="2">
    <source>
        <dbReference type="Proteomes" id="UP000425960"/>
    </source>
</evidence>
<name>A0A5K7ZMP6_9BACT</name>
<reference evidence="1 2" key="1">
    <citation type="submission" date="2019-11" db="EMBL/GenBank/DDBJ databases">
        <title>Comparative genomics of hydrocarbon-degrading Desulfosarcina strains.</title>
        <authorList>
            <person name="Watanabe M."/>
            <person name="Kojima H."/>
            <person name="Fukui M."/>
        </authorList>
    </citation>
    <scope>NUCLEOTIDE SEQUENCE [LARGE SCALE GENOMIC DNA]</scope>
    <source>
        <strain evidence="1 2">28bB2T</strain>
    </source>
</reference>
<sequence>MGEVRTKPELHYQLSLAKRLEFISEEKMLTLEPIVIETEKVLGSLIRSNRKRKGD</sequence>
<proteinExistence type="predicted"/>
<gene>
    <name evidence="1" type="ORF">DSCO28_34100</name>
</gene>
<dbReference type="AlphaFoldDB" id="A0A5K7ZMP6"/>
<evidence type="ECO:0008006" key="3">
    <source>
        <dbReference type="Google" id="ProtNLM"/>
    </source>
</evidence>
<organism evidence="1 2">
    <name type="scientific">Desulfosarcina ovata subsp. sediminis</name>
    <dbReference type="NCBI Taxonomy" id="885957"/>
    <lineage>
        <taxon>Bacteria</taxon>
        <taxon>Pseudomonadati</taxon>
        <taxon>Thermodesulfobacteriota</taxon>
        <taxon>Desulfobacteria</taxon>
        <taxon>Desulfobacterales</taxon>
        <taxon>Desulfosarcinaceae</taxon>
        <taxon>Desulfosarcina</taxon>
    </lineage>
</organism>
<evidence type="ECO:0000313" key="1">
    <source>
        <dbReference type="EMBL" id="BBO82844.1"/>
    </source>
</evidence>